<protein>
    <recommendedName>
        <fullName evidence="7 12">ATP-dependent Clp protease proteolytic subunit</fullName>
        <ecNumber evidence="7 10">3.4.21.92</ecNumber>
    </recommendedName>
    <alternativeName>
        <fullName evidence="7">Endopeptidase Clp</fullName>
    </alternativeName>
</protein>
<dbReference type="GO" id="GO:0005737">
    <property type="term" value="C:cytoplasm"/>
    <property type="evidence" value="ECO:0007669"/>
    <property type="project" value="UniProtKB-SubCell"/>
</dbReference>
<evidence type="ECO:0000256" key="3">
    <source>
        <dbReference type="ARBA" id="ARBA00022670"/>
    </source>
</evidence>
<evidence type="ECO:0000313" key="13">
    <source>
        <dbReference type="EMBL" id="CUR53280.1"/>
    </source>
</evidence>
<evidence type="ECO:0000256" key="7">
    <source>
        <dbReference type="HAMAP-Rule" id="MF_00444"/>
    </source>
</evidence>
<dbReference type="PROSITE" id="PS00381">
    <property type="entry name" value="CLP_PROTEASE_SER"/>
    <property type="match status" value="1"/>
</dbReference>
<dbReference type="PATRIC" id="fig|98804.3.peg.298"/>
<keyword evidence="3 7" id="KW-0645">Protease</keyword>
<evidence type="ECO:0000256" key="8">
    <source>
        <dbReference type="PROSITE-ProRule" id="PRU10085"/>
    </source>
</evidence>
<dbReference type="CDD" id="cd07017">
    <property type="entry name" value="S14_ClpP_2"/>
    <property type="match status" value="1"/>
</dbReference>
<keyword evidence="2 7" id="KW-0963">Cytoplasm</keyword>
<dbReference type="PANTHER" id="PTHR10381:SF70">
    <property type="entry name" value="ATP-DEPENDENT CLP PROTEASE PROTEOLYTIC SUBUNIT"/>
    <property type="match status" value="1"/>
</dbReference>
<gene>
    <name evidence="7 13" type="primary">clpP</name>
    <name evidence="13" type="ORF">BTSPAZIEG_0316</name>
</gene>
<sequence precursor="true">MPYSFYYTQKNINSDMSAPYIIENTSSYGHTYDIYSRLLKDRIIFLTGVINDTLSNSIIAQLLFLESKNPTKDIFLYINSPGGIITSGLSIYDTMQFIQPNINTICLGQACSMASVLLCSGTPGKRFCLPNSRIMLHQPSGGFRGQASDIIIHAHEIQKMKKKINELIAYHTKNDIKKIELDTERDYFLSPEKSLKYGIIDKIFIKRNEEK</sequence>
<dbReference type="RefSeq" id="WP_075472804.1">
    <property type="nucleotide sequence ID" value="NZ_CP135003.1"/>
</dbReference>
<keyword evidence="4 7" id="KW-0378">Hydrolase</keyword>
<dbReference type="InterPro" id="IPR033135">
    <property type="entry name" value="ClpP_His_AS"/>
</dbReference>
<feature type="active site" evidence="8">
    <location>
        <position position="112"/>
    </location>
</feature>
<dbReference type="Gene3D" id="3.90.226.10">
    <property type="entry name" value="2-enoyl-CoA Hydratase, Chain A, domain 1"/>
    <property type="match status" value="1"/>
</dbReference>
<evidence type="ECO:0000256" key="5">
    <source>
        <dbReference type="ARBA" id="ARBA00022825"/>
    </source>
</evidence>
<dbReference type="OrthoDB" id="9802800at2"/>
<feature type="active site" description="Nucleophile" evidence="7">
    <location>
        <position position="112"/>
    </location>
</feature>
<dbReference type="EC" id="3.4.21.92" evidence="7 10"/>
<dbReference type="GO" id="GO:0051117">
    <property type="term" value="F:ATPase binding"/>
    <property type="evidence" value="ECO:0007669"/>
    <property type="project" value="TreeGrafter"/>
</dbReference>
<dbReference type="SUPFAM" id="SSF52096">
    <property type="entry name" value="ClpP/crotonase"/>
    <property type="match status" value="1"/>
</dbReference>
<dbReference type="STRING" id="98804.BTSPAZIEG_0316"/>
<evidence type="ECO:0000256" key="4">
    <source>
        <dbReference type="ARBA" id="ARBA00022801"/>
    </source>
</evidence>
<dbReference type="PRINTS" id="PR00127">
    <property type="entry name" value="CLPPROTEASEP"/>
</dbReference>
<evidence type="ECO:0000256" key="12">
    <source>
        <dbReference type="RuleBase" id="RU003567"/>
    </source>
</evidence>
<dbReference type="Proteomes" id="UP000243633">
    <property type="component" value="Chromosome 1"/>
</dbReference>
<evidence type="ECO:0000256" key="2">
    <source>
        <dbReference type="ARBA" id="ARBA00022490"/>
    </source>
</evidence>
<evidence type="ECO:0000256" key="10">
    <source>
        <dbReference type="RuleBase" id="RU000549"/>
    </source>
</evidence>
<dbReference type="InterPro" id="IPR029045">
    <property type="entry name" value="ClpP/crotonase-like_dom_sf"/>
</dbReference>
<dbReference type="Pfam" id="PF00574">
    <property type="entry name" value="CLP_protease"/>
    <property type="match status" value="1"/>
</dbReference>
<dbReference type="EMBL" id="LN890285">
    <property type="protein sequence ID" value="CUR53280.1"/>
    <property type="molecule type" value="Genomic_DNA"/>
</dbReference>
<keyword evidence="5 7" id="KW-0720">Serine protease</keyword>
<comment type="subcellular location">
    <subcellularLocation>
        <location evidence="7">Cytoplasm</location>
    </subcellularLocation>
</comment>
<dbReference type="NCBIfam" id="NF001368">
    <property type="entry name" value="PRK00277.1"/>
    <property type="match status" value="1"/>
</dbReference>
<evidence type="ECO:0000256" key="6">
    <source>
        <dbReference type="ARBA" id="ARBA00034021"/>
    </source>
</evidence>
<accession>A0A160SWZ6</accession>
<dbReference type="NCBIfam" id="NF009205">
    <property type="entry name" value="PRK12553.1"/>
    <property type="match status" value="1"/>
</dbReference>
<dbReference type="GO" id="GO:0006515">
    <property type="term" value="P:protein quality control for misfolded or incompletely synthesized proteins"/>
    <property type="evidence" value="ECO:0007669"/>
    <property type="project" value="TreeGrafter"/>
</dbReference>
<reference evidence="14" key="1">
    <citation type="submission" date="2015-10" db="EMBL/GenBank/DDBJ databases">
        <authorList>
            <person name="Manzano-Marin A."/>
            <person name="Manzano-Marin A."/>
        </authorList>
    </citation>
    <scope>NUCLEOTIDE SEQUENCE [LARGE SCALE GENOMIC DNA]</scope>
    <source>
        <strain evidence="14">BTs</strain>
    </source>
</reference>
<comment type="similarity">
    <text evidence="1 7 12">Belongs to the peptidase S14 family.</text>
</comment>
<comment type="subunit">
    <text evidence="7">Fourteen ClpP subunits assemble into 2 heptameric rings which stack back to back to give a disk-like structure with a central cavity, resembling the structure of eukaryotic proteasomes.</text>
</comment>
<name>A0A160SWZ6_BUCTT</name>
<feature type="active site" evidence="7 9">
    <location>
        <position position="137"/>
    </location>
</feature>
<comment type="catalytic activity">
    <reaction evidence="6 7 9">
        <text>Hydrolysis of proteins to small peptides in the presence of ATP and magnesium. alpha-casein is the usual test substrate. In the absence of ATP, only oligopeptides shorter than five residues are hydrolyzed (such as succinyl-Leu-Tyr-|-NHMec, and Leu-Tyr-Leu-|-Tyr-Trp, in which cleavage of the -Tyr-|-Leu- and -Tyr-|-Trp bonds also occurs).</text>
        <dbReference type="EC" id="3.4.21.92"/>
    </reaction>
</comment>
<evidence type="ECO:0000256" key="11">
    <source>
        <dbReference type="RuleBase" id="RU000550"/>
    </source>
</evidence>
<dbReference type="AlphaFoldDB" id="A0A160SWZ6"/>
<evidence type="ECO:0000313" key="14">
    <source>
        <dbReference type="Proteomes" id="UP000243633"/>
    </source>
</evidence>
<dbReference type="GO" id="GO:0004252">
    <property type="term" value="F:serine-type endopeptidase activity"/>
    <property type="evidence" value="ECO:0007669"/>
    <property type="project" value="UniProtKB-UniRule"/>
</dbReference>
<comment type="function">
    <text evidence="7 11">Cleaves peptides in various proteins in a process that requires ATP hydrolysis. Has a chymotrypsin-like activity. Plays a major role in the degradation of misfolded proteins.</text>
</comment>
<dbReference type="GO" id="GO:0009368">
    <property type="term" value="C:endopeptidase Clp complex"/>
    <property type="evidence" value="ECO:0007669"/>
    <property type="project" value="TreeGrafter"/>
</dbReference>
<dbReference type="PROSITE" id="PS00382">
    <property type="entry name" value="CLP_PROTEASE_HIS"/>
    <property type="match status" value="1"/>
</dbReference>
<dbReference type="GO" id="GO:0004176">
    <property type="term" value="F:ATP-dependent peptidase activity"/>
    <property type="evidence" value="ECO:0007669"/>
    <property type="project" value="InterPro"/>
</dbReference>
<dbReference type="HAMAP" id="MF_00444">
    <property type="entry name" value="ClpP"/>
    <property type="match status" value="1"/>
</dbReference>
<proteinExistence type="inferred from homology"/>
<dbReference type="PANTHER" id="PTHR10381">
    <property type="entry name" value="ATP-DEPENDENT CLP PROTEASE PROTEOLYTIC SUBUNIT"/>
    <property type="match status" value="1"/>
</dbReference>
<dbReference type="InterPro" id="IPR001907">
    <property type="entry name" value="ClpP"/>
</dbReference>
<evidence type="ECO:0000256" key="9">
    <source>
        <dbReference type="PROSITE-ProRule" id="PRU10086"/>
    </source>
</evidence>
<organism evidence="13 14">
    <name type="scientific">Buchnera aphidicola subsp. Tuberolachnus salignus</name>
    <dbReference type="NCBI Taxonomy" id="98804"/>
    <lineage>
        <taxon>Bacteria</taxon>
        <taxon>Pseudomonadati</taxon>
        <taxon>Pseudomonadota</taxon>
        <taxon>Gammaproteobacteria</taxon>
        <taxon>Enterobacterales</taxon>
        <taxon>Erwiniaceae</taxon>
        <taxon>Buchnera</taxon>
    </lineage>
</organism>
<dbReference type="InterPro" id="IPR018215">
    <property type="entry name" value="ClpP_Ser_AS"/>
</dbReference>
<keyword evidence="14" id="KW-1185">Reference proteome</keyword>
<evidence type="ECO:0000256" key="1">
    <source>
        <dbReference type="ARBA" id="ARBA00007039"/>
    </source>
</evidence>
<dbReference type="InterPro" id="IPR023562">
    <property type="entry name" value="ClpP/TepA"/>
</dbReference>
<dbReference type="FunFam" id="3.90.226.10:FF:000001">
    <property type="entry name" value="ATP-dependent Clp protease proteolytic subunit"/>
    <property type="match status" value="1"/>
</dbReference>